<reference evidence="2" key="1">
    <citation type="submission" date="2024-05" db="EMBL/GenBank/DDBJ databases">
        <title>Genome sequencing of novel strain.</title>
        <authorList>
            <person name="Ganbat D."/>
            <person name="Ganbat S."/>
            <person name="Lee S.-J."/>
        </authorList>
    </citation>
    <scope>NUCLEOTIDE SEQUENCE</scope>
    <source>
        <strain evidence="2">SMD15-11</strain>
    </source>
</reference>
<dbReference type="RefSeq" id="WP_369600671.1">
    <property type="nucleotide sequence ID" value="NZ_CP154858.1"/>
</dbReference>
<sequence length="231" mass="26064">MRILITIFIGCLVSLAWAGEPVVTLMYFERPPYMTLDPDGRLAGLVGEPVEKAVTLAGLRVVREEAPAARQLYLMQRSTRPLCGIGWFRTPEREQWARFSLPLYTDHPYQLVSRFSPPYTLAELLENGGTLLVQHGYAYGEPVDSLIRRHEPQVTDVTVPVTTIMNMLRHGRADMALMAFEEVQALLSPLPEGWIAATPEDMPPGLDRHLMCNQAVSDDWIRRFNAGLMED</sequence>
<dbReference type="AlphaFoldDB" id="A0AB39UV02"/>
<accession>A0AB39UV02</accession>
<comment type="similarity">
    <text evidence="1">Belongs to the bacterial solute-binding protein 3 family.</text>
</comment>
<gene>
    <name evidence="2" type="ORF">AAIA72_12615</name>
</gene>
<dbReference type="PANTHER" id="PTHR35936:SF25">
    <property type="entry name" value="ABC TRANSPORTER SUBSTRATE-BINDING PROTEIN"/>
    <property type="match status" value="1"/>
</dbReference>
<organism evidence="2">
    <name type="scientific">Thermohahella caldifontis</name>
    <dbReference type="NCBI Taxonomy" id="3142973"/>
    <lineage>
        <taxon>Bacteria</taxon>
        <taxon>Pseudomonadati</taxon>
        <taxon>Pseudomonadota</taxon>
        <taxon>Gammaproteobacteria</taxon>
        <taxon>Oceanospirillales</taxon>
        <taxon>Hahellaceae</taxon>
        <taxon>Thermohahella</taxon>
    </lineage>
</organism>
<dbReference type="SUPFAM" id="SSF53850">
    <property type="entry name" value="Periplasmic binding protein-like II"/>
    <property type="match status" value="1"/>
</dbReference>
<dbReference type="Gene3D" id="3.40.190.10">
    <property type="entry name" value="Periplasmic binding protein-like II"/>
    <property type="match status" value="2"/>
</dbReference>
<name>A0AB39UV02_9GAMM</name>
<proteinExistence type="inferred from homology"/>
<dbReference type="EMBL" id="CP154858">
    <property type="protein sequence ID" value="XDT71645.1"/>
    <property type="molecule type" value="Genomic_DNA"/>
</dbReference>
<evidence type="ECO:0000313" key="2">
    <source>
        <dbReference type="EMBL" id="XDT71645.1"/>
    </source>
</evidence>
<dbReference type="KEGG" id="tcd:AAIA72_12615"/>
<evidence type="ECO:0000256" key="1">
    <source>
        <dbReference type="ARBA" id="ARBA00010333"/>
    </source>
</evidence>
<dbReference type="PANTHER" id="PTHR35936">
    <property type="entry name" value="MEMBRANE-BOUND LYTIC MUREIN TRANSGLYCOSYLASE F"/>
    <property type="match status" value="1"/>
</dbReference>
<protein>
    <submittedName>
        <fullName evidence="2">Transporter substrate-binding domain-containing protein</fullName>
    </submittedName>
</protein>